<keyword evidence="3" id="KW-1185">Reference proteome</keyword>
<dbReference type="Gene3D" id="3.40.630.30">
    <property type="match status" value="1"/>
</dbReference>
<name>A0ABR6G089_9BURK</name>
<dbReference type="SUPFAM" id="SSF55729">
    <property type="entry name" value="Acyl-CoA N-acyltransferases (Nat)"/>
    <property type="match status" value="1"/>
</dbReference>
<evidence type="ECO:0000313" key="2">
    <source>
        <dbReference type="EMBL" id="MBB2932713.1"/>
    </source>
</evidence>
<dbReference type="EMBL" id="JACHVZ010000031">
    <property type="protein sequence ID" value="MBB2932713.1"/>
    <property type="molecule type" value="Genomic_DNA"/>
</dbReference>
<evidence type="ECO:0000259" key="1">
    <source>
        <dbReference type="PROSITE" id="PS51186"/>
    </source>
</evidence>
<dbReference type="PROSITE" id="PS51186">
    <property type="entry name" value="GNAT"/>
    <property type="match status" value="1"/>
</dbReference>
<accession>A0ABR6G089</accession>
<dbReference type="InterPro" id="IPR000182">
    <property type="entry name" value="GNAT_dom"/>
</dbReference>
<proteinExistence type="predicted"/>
<dbReference type="InterPro" id="IPR016181">
    <property type="entry name" value="Acyl_CoA_acyltransferase"/>
</dbReference>
<dbReference type="Proteomes" id="UP000533533">
    <property type="component" value="Unassembled WGS sequence"/>
</dbReference>
<organism evidence="2 3">
    <name type="scientific">Paraburkholderia silvatlantica</name>
    <dbReference type="NCBI Taxonomy" id="321895"/>
    <lineage>
        <taxon>Bacteria</taxon>
        <taxon>Pseudomonadati</taxon>
        <taxon>Pseudomonadota</taxon>
        <taxon>Betaproteobacteria</taxon>
        <taxon>Burkholderiales</taxon>
        <taxon>Burkholderiaceae</taxon>
        <taxon>Paraburkholderia</taxon>
    </lineage>
</organism>
<dbReference type="Pfam" id="PF00583">
    <property type="entry name" value="Acetyltransf_1"/>
    <property type="match status" value="1"/>
</dbReference>
<sequence>MITASGAARAGGLPMRQGALTFRPARASDAAVCAPLVFASGEHEFEFFLGAPAGQCIAFLEYAFSCSSGRFSWRRHEVAVNEAGEVVAVLAAHDGRRIAFDDPHIVWALLRRFGVLRTVPMLLRGLVLETELPRPKRVQTLVAHCATHAEARGTGVFTALFEHALSSTYASERGLEPGGREIVLDVLVHNSRAAALYRRLGFVALPRRRARSRYLPAQLESVRMRLSREPGA</sequence>
<feature type="domain" description="N-acetyltransferase" evidence="1">
    <location>
        <begin position="57"/>
        <end position="229"/>
    </location>
</feature>
<comment type="caution">
    <text evidence="2">The sequence shown here is derived from an EMBL/GenBank/DDBJ whole genome shotgun (WGS) entry which is preliminary data.</text>
</comment>
<gene>
    <name evidence="2" type="ORF">FHX59_007201</name>
</gene>
<reference evidence="2 3" key="1">
    <citation type="submission" date="2020-08" db="EMBL/GenBank/DDBJ databases">
        <title>Genomic Encyclopedia of Type Strains, Phase IV (KMG-V): Genome sequencing to study the core and pangenomes of soil and plant-associated prokaryotes.</title>
        <authorList>
            <person name="Whitman W."/>
        </authorList>
    </citation>
    <scope>NUCLEOTIDE SEQUENCE [LARGE SCALE GENOMIC DNA]</scope>
    <source>
        <strain evidence="2 3">SRMrh-85</strain>
    </source>
</reference>
<protein>
    <submittedName>
        <fullName evidence="2">GNAT superfamily N-acetyltransferase</fullName>
    </submittedName>
</protein>
<evidence type="ECO:0000313" key="3">
    <source>
        <dbReference type="Proteomes" id="UP000533533"/>
    </source>
</evidence>